<keyword evidence="3 10" id="KW-0328">Glycosyltransferase</keyword>
<evidence type="ECO:0000256" key="9">
    <source>
        <dbReference type="ARBA" id="ARBA00023316"/>
    </source>
</evidence>
<feature type="binding site" evidence="10">
    <location>
        <begin position="17"/>
        <end position="19"/>
    </location>
    <ligand>
        <name>UDP-N-acetyl-alpha-D-glucosamine</name>
        <dbReference type="ChEBI" id="CHEBI:57705"/>
    </ligand>
</feature>
<dbReference type="InterPro" id="IPR007235">
    <property type="entry name" value="Glyco_trans_28_C"/>
</dbReference>
<evidence type="ECO:0000256" key="5">
    <source>
        <dbReference type="ARBA" id="ARBA00022960"/>
    </source>
</evidence>
<dbReference type="GO" id="GO:0009252">
    <property type="term" value="P:peptidoglycan biosynthetic process"/>
    <property type="evidence" value="ECO:0007669"/>
    <property type="project" value="UniProtKB-UniRule"/>
</dbReference>
<evidence type="ECO:0000256" key="4">
    <source>
        <dbReference type="ARBA" id="ARBA00022679"/>
    </source>
</evidence>
<dbReference type="GO" id="GO:0071555">
    <property type="term" value="P:cell wall organization"/>
    <property type="evidence" value="ECO:0007669"/>
    <property type="project" value="UniProtKB-KW"/>
</dbReference>
<comment type="catalytic activity">
    <reaction evidence="10">
        <text>di-trans,octa-cis-undecaprenyl diphospho-N-acetyl-alpha-D-muramoyl-L-alanyl-D-glutamyl-meso-2,6-diaminopimeloyl-D-alanyl-D-alanine + UDP-N-acetyl-alpha-D-glucosamine = di-trans,octa-cis-undecaprenyl diphospho-[N-acetyl-alpha-D-glucosaminyl-(1-&gt;4)]-N-acetyl-alpha-D-muramoyl-L-alanyl-D-glutamyl-meso-2,6-diaminopimeloyl-D-alanyl-D-alanine + UDP + H(+)</text>
        <dbReference type="Rhea" id="RHEA:31227"/>
        <dbReference type="ChEBI" id="CHEBI:15378"/>
        <dbReference type="ChEBI" id="CHEBI:57705"/>
        <dbReference type="ChEBI" id="CHEBI:58223"/>
        <dbReference type="ChEBI" id="CHEBI:61387"/>
        <dbReference type="ChEBI" id="CHEBI:61388"/>
        <dbReference type="EC" id="2.4.1.227"/>
    </reaction>
</comment>
<dbReference type="NCBIfam" id="TIGR01133">
    <property type="entry name" value="murG"/>
    <property type="match status" value="1"/>
</dbReference>
<dbReference type="EC" id="2.4.1.227" evidence="10"/>
<comment type="pathway">
    <text evidence="10">Cell wall biogenesis; peptidoglycan biosynthesis.</text>
</comment>
<dbReference type="Gene3D" id="3.40.50.2000">
    <property type="entry name" value="Glycogen Phosphorylase B"/>
    <property type="match status" value="2"/>
</dbReference>
<evidence type="ECO:0000256" key="8">
    <source>
        <dbReference type="ARBA" id="ARBA00023306"/>
    </source>
</evidence>
<comment type="subcellular location">
    <subcellularLocation>
        <location evidence="10">Cell membrane</location>
        <topology evidence="10">Peripheral membrane protein</topology>
        <orientation evidence="10">Cytoplasmic side</orientation>
    </subcellularLocation>
</comment>
<feature type="domain" description="Glycosyltransferase family 28 N-terminal" evidence="11">
    <location>
        <begin position="11"/>
        <end position="147"/>
    </location>
</feature>
<dbReference type="CDD" id="cd03785">
    <property type="entry name" value="GT28_MurG"/>
    <property type="match status" value="1"/>
</dbReference>
<keyword evidence="6 10" id="KW-0573">Peptidoglycan synthesis</keyword>
<feature type="binding site" evidence="10">
    <location>
        <position position="311"/>
    </location>
    <ligand>
        <name>UDP-N-acetyl-alpha-D-glucosamine</name>
        <dbReference type="ChEBI" id="CHEBI:57705"/>
    </ligand>
</feature>
<keyword evidence="5 10" id="KW-0133">Cell shape</keyword>
<evidence type="ECO:0000256" key="6">
    <source>
        <dbReference type="ARBA" id="ARBA00022984"/>
    </source>
</evidence>
<evidence type="ECO:0000313" key="13">
    <source>
        <dbReference type="EMBL" id="CAA9540804.1"/>
    </source>
</evidence>
<dbReference type="SUPFAM" id="SSF53756">
    <property type="entry name" value="UDP-Glycosyltransferase/glycogen phosphorylase"/>
    <property type="match status" value="1"/>
</dbReference>
<keyword evidence="9 10" id="KW-0961">Cell wall biogenesis/degradation</keyword>
<dbReference type="EMBL" id="CADCWE010000118">
    <property type="protein sequence ID" value="CAA9540804.1"/>
    <property type="molecule type" value="Genomic_DNA"/>
</dbReference>
<evidence type="ECO:0000259" key="12">
    <source>
        <dbReference type="Pfam" id="PF04101"/>
    </source>
</evidence>
<dbReference type="GO" id="GO:0005886">
    <property type="term" value="C:plasma membrane"/>
    <property type="evidence" value="ECO:0007669"/>
    <property type="project" value="UniProtKB-SubCell"/>
</dbReference>
<dbReference type="Pfam" id="PF03033">
    <property type="entry name" value="Glyco_transf_28"/>
    <property type="match status" value="1"/>
</dbReference>
<dbReference type="InterPro" id="IPR004276">
    <property type="entry name" value="GlycoTrans_28_N"/>
</dbReference>
<feature type="binding site" evidence="10">
    <location>
        <position position="175"/>
    </location>
    <ligand>
        <name>UDP-N-acetyl-alpha-D-glucosamine</name>
        <dbReference type="ChEBI" id="CHEBI:57705"/>
    </ligand>
</feature>
<evidence type="ECO:0000256" key="2">
    <source>
        <dbReference type="ARBA" id="ARBA00022618"/>
    </source>
</evidence>
<evidence type="ECO:0000256" key="7">
    <source>
        <dbReference type="ARBA" id="ARBA00023136"/>
    </source>
</evidence>
<evidence type="ECO:0000256" key="3">
    <source>
        <dbReference type="ARBA" id="ARBA00022676"/>
    </source>
</evidence>
<dbReference type="InterPro" id="IPR006009">
    <property type="entry name" value="GlcNAc_MurG"/>
</dbReference>
<evidence type="ECO:0000259" key="11">
    <source>
        <dbReference type="Pfam" id="PF03033"/>
    </source>
</evidence>
<keyword evidence="7 10" id="KW-0472">Membrane</keyword>
<feature type="domain" description="Glycosyl transferase family 28 C-terminal" evidence="12">
    <location>
        <begin position="199"/>
        <end position="369"/>
    </location>
</feature>
<organism evidence="13">
    <name type="scientific">uncultured Thermomicrobiales bacterium</name>
    <dbReference type="NCBI Taxonomy" id="1645740"/>
    <lineage>
        <taxon>Bacteria</taxon>
        <taxon>Pseudomonadati</taxon>
        <taxon>Thermomicrobiota</taxon>
        <taxon>Thermomicrobia</taxon>
        <taxon>Thermomicrobiales</taxon>
        <taxon>environmental samples</taxon>
    </lineage>
</organism>
<protein>
    <recommendedName>
        <fullName evidence="10">UDP-N-acetylglucosamine--N-acetylmuramyl-(pentapeptide) pyrophosphoryl-undecaprenol N-acetylglucosamine transferase</fullName>
        <ecNumber evidence="10">2.4.1.227</ecNumber>
    </recommendedName>
    <alternativeName>
        <fullName evidence="10">Undecaprenyl-PP-MurNAc-pentapeptide-UDPGlcNAc GlcNAc transferase</fullName>
    </alternativeName>
</protein>
<dbReference type="PANTHER" id="PTHR21015">
    <property type="entry name" value="UDP-N-ACETYLGLUCOSAMINE--N-ACETYLMURAMYL-(PENTAPEPTIDE) PYROPHOSPHORYL-UNDECAPRENOL N-ACETYLGLUCOSAMINE TRANSFERASE 1"/>
    <property type="match status" value="1"/>
</dbReference>
<dbReference type="AlphaFoldDB" id="A0A6J4U4T5"/>
<dbReference type="Pfam" id="PF04101">
    <property type="entry name" value="Glyco_tran_28_C"/>
    <property type="match status" value="1"/>
</dbReference>
<comment type="similarity">
    <text evidence="10">Belongs to the glycosyltransferase 28 family. MurG subfamily.</text>
</comment>
<dbReference type="GO" id="GO:0051301">
    <property type="term" value="P:cell division"/>
    <property type="evidence" value="ECO:0007669"/>
    <property type="project" value="UniProtKB-KW"/>
</dbReference>
<keyword evidence="1 10" id="KW-1003">Cell membrane</keyword>
<keyword evidence="2 10" id="KW-0132">Cell division</keyword>
<dbReference type="HAMAP" id="MF_00033">
    <property type="entry name" value="MurG"/>
    <property type="match status" value="1"/>
</dbReference>
<dbReference type="GO" id="GO:0050511">
    <property type="term" value="F:undecaprenyldiphospho-muramoylpentapeptide beta-N-acetylglucosaminyltransferase activity"/>
    <property type="evidence" value="ECO:0007669"/>
    <property type="project" value="UniProtKB-UniRule"/>
</dbReference>
<name>A0A6J4U4T5_9BACT</name>
<keyword evidence="4 10" id="KW-0808">Transferase</keyword>
<reference evidence="13" key="1">
    <citation type="submission" date="2020-02" db="EMBL/GenBank/DDBJ databases">
        <authorList>
            <person name="Meier V. D."/>
        </authorList>
    </citation>
    <scope>NUCLEOTIDE SEQUENCE</scope>
    <source>
        <strain evidence="13">AVDCRST_MAG73</strain>
    </source>
</reference>
<evidence type="ECO:0000256" key="1">
    <source>
        <dbReference type="ARBA" id="ARBA00022475"/>
    </source>
</evidence>
<sequence>MGEGGHTLRLVIAGGGTGGHVLPALAVLEEFSRRGVAVAPTWIGSRDGVEREQAEAAGIPFVGIPTGKLRRYLDLRTATDAARIPAGTVLAWRHLRRLRPDVVFSTGGFVSVPTVVAAGLGRVAPILTHEQTAVLGLATRINLRFAAVLAVSYAQTAALAGSRARAVIVTGNPVRASLLGGDAARGLARFGFSGDVPLLYVTGGARGASPLNQRLASLLPRLLDGCQILHQTGPAGANDDAAALIRSRESWPEALRDRYRVVEFVRDELPDVYAAASLVLGRAGAGTVAELAVLGKPAVLIPLPGAGGDEQTVNARVLADADAAVLLPQTEATPRRLSEVLTELLGDPARLAAMGSRAKGVGRADAAGRLAEAVVGLARGG</sequence>
<evidence type="ECO:0000256" key="10">
    <source>
        <dbReference type="HAMAP-Rule" id="MF_00033"/>
    </source>
</evidence>
<comment type="function">
    <text evidence="10">Cell wall formation. Catalyzes the transfer of a GlcNAc subunit on undecaprenyl-pyrophosphoryl-MurNAc-pentapeptide (lipid intermediate I) to form undecaprenyl-pyrophosphoryl-MurNAc-(pentapeptide)GlcNAc (lipid intermediate II).</text>
</comment>
<accession>A0A6J4U4T5</accession>
<proteinExistence type="inferred from homology"/>
<keyword evidence="8 10" id="KW-0131">Cell cycle</keyword>
<dbReference type="UniPathway" id="UPA00219"/>
<gene>
    <name evidence="10" type="primary">murG</name>
    <name evidence="13" type="ORF">AVDCRST_MAG73-1916</name>
</gene>
<dbReference type="GO" id="GO:0005975">
    <property type="term" value="P:carbohydrate metabolic process"/>
    <property type="evidence" value="ECO:0007669"/>
    <property type="project" value="InterPro"/>
</dbReference>
<dbReference type="GO" id="GO:0008360">
    <property type="term" value="P:regulation of cell shape"/>
    <property type="evidence" value="ECO:0007669"/>
    <property type="project" value="UniProtKB-KW"/>
</dbReference>
<dbReference type="PANTHER" id="PTHR21015:SF22">
    <property type="entry name" value="GLYCOSYLTRANSFERASE"/>
    <property type="match status" value="1"/>
</dbReference>
<comment type="caution">
    <text evidence="10">Lacks conserved residue(s) required for the propagation of feature annotation.</text>
</comment>